<feature type="signal peptide" evidence="1">
    <location>
        <begin position="1"/>
        <end position="18"/>
    </location>
</feature>
<evidence type="ECO:0000256" key="1">
    <source>
        <dbReference type="SAM" id="SignalP"/>
    </source>
</evidence>
<evidence type="ECO:0000313" key="2">
    <source>
        <dbReference type="EMBL" id="QDH80976.1"/>
    </source>
</evidence>
<keyword evidence="1" id="KW-0732">Signal</keyword>
<proteinExistence type="predicted"/>
<protein>
    <recommendedName>
        <fullName evidence="4">Outer membrane protein beta-barrel domain-containing protein</fullName>
    </recommendedName>
</protein>
<dbReference type="OrthoDB" id="1441936at2"/>
<accession>A0A514CMD2</accession>
<dbReference type="AlphaFoldDB" id="A0A514CMD2"/>
<sequence length="192" mass="22353">MKLFIISILIFCSGCTYAQDRWISNIELDLVFPNKKHYLYFDGRKNYDVELKDHGFLLKSFGVHGDYNYLLFKKLSIGVLGGFQTLSDPDYVMLKLGGILRYYFVDPNNVYVYLQDAHNFTLDKDKFKSGNNFRLGLGFPFLKRDRFNLNANIFFEQNYFKLDGTKPLLGYANEDPTRLSVKSYGISFGVKF</sequence>
<feature type="chain" id="PRO_5022160513" description="Outer membrane protein beta-barrel domain-containing protein" evidence="1">
    <location>
        <begin position="19"/>
        <end position="192"/>
    </location>
</feature>
<dbReference type="EMBL" id="CP041253">
    <property type="protein sequence ID" value="QDH80976.1"/>
    <property type="molecule type" value="Genomic_DNA"/>
</dbReference>
<dbReference type="Proteomes" id="UP000316614">
    <property type="component" value="Chromosome"/>
</dbReference>
<keyword evidence="3" id="KW-1185">Reference proteome</keyword>
<reference evidence="2 3" key="1">
    <citation type="submission" date="2019-06" db="EMBL/GenBank/DDBJ databases">
        <title>Echinicola alkalisoli sp. nov. isolated from saline soil.</title>
        <authorList>
            <person name="Sun J.-Q."/>
            <person name="Xu L."/>
        </authorList>
    </citation>
    <scope>NUCLEOTIDE SEQUENCE [LARGE SCALE GENOMIC DNA]</scope>
    <source>
        <strain evidence="2 3">LN3S3</strain>
    </source>
</reference>
<evidence type="ECO:0000313" key="3">
    <source>
        <dbReference type="Proteomes" id="UP000316614"/>
    </source>
</evidence>
<evidence type="ECO:0008006" key="4">
    <source>
        <dbReference type="Google" id="ProtNLM"/>
    </source>
</evidence>
<gene>
    <name evidence="2" type="ORF">FKX85_18770</name>
</gene>
<name>A0A514CMD2_9BACT</name>
<dbReference type="RefSeq" id="WP_141616192.1">
    <property type="nucleotide sequence ID" value="NZ_CP041253.1"/>
</dbReference>
<dbReference type="KEGG" id="echi:FKX85_18770"/>
<organism evidence="2 3">
    <name type="scientific">Echinicola soli</name>
    <dbReference type="NCBI Taxonomy" id="2591634"/>
    <lineage>
        <taxon>Bacteria</taxon>
        <taxon>Pseudomonadati</taxon>
        <taxon>Bacteroidota</taxon>
        <taxon>Cytophagia</taxon>
        <taxon>Cytophagales</taxon>
        <taxon>Cyclobacteriaceae</taxon>
        <taxon>Echinicola</taxon>
    </lineage>
</organism>